<protein>
    <submittedName>
        <fullName evidence="3">Uncharacterized protein</fullName>
    </submittedName>
</protein>
<evidence type="ECO:0000256" key="1">
    <source>
        <dbReference type="SAM" id="MobiDB-lite"/>
    </source>
</evidence>
<evidence type="ECO:0000313" key="3">
    <source>
        <dbReference type="EMBL" id="KAK8041756.1"/>
    </source>
</evidence>
<feature type="transmembrane region" description="Helical" evidence="2">
    <location>
        <begin position="61"/>
        <end position="81"/>
    </location>
</feature>
<keyword evidence="4" id="KW-1185">Reference proteome</keyword>
<proteinExistence type="predicted"/>
<keyword evidence="2" id="KW-1133">Transmembrane helix</keyword>
<name>A0ABR1T599_9PEZI</name>
<organism evidence="3 4">
    <name type="scientific">Apiospora rasikravindrae</name>
    <dbReference type="NCBI Taxonomy" id="990691"/>
    <lineage>
        <taxon>Eukaryota</taxon>
        <taxon>Fungi</taxon>
        <taxon>Dikarya</taxon>
        <taxon>Ascomycota</taxon>
        <taxon>Pezizomycotina</taxon>
        <taxon>Sordariomycetes</taxon>
        <taxon>Xylariomycetidae</taxon>
        <taxon>Amphisphaeriales</taxon>
        <taxon>Apiosporaceae</taxon>
        <taxon>Apiospora</taxon>
    </lineage>
</organism>
<keyword evidence="2" id="KW-0472">Membrane</keyword>
<keyword evidence="2" id="KW-0812">Transmembrane</keyword>
<sequence>MIGVSSGTYSTGHEWSAYTHTVNAFPLQVPAKASDSLSPNPDPTPATAFSKDEGSLSKGQVAGIAIGSCVFGGLIVALILVQIRRRRRHRDTYEGKPELHATNAPRAELEGHGMYPELDGRSQPTEAPAMRPLDIQARTGTKEEGAQPDRGLQELPGVPS</sequence>
<feature type="region of interest" description="Disordered" evidence="1">
    <location>
        <begin position="89"/>
        <end position="160"/>
    </location>
</feature>
<gene>
    <name evidence="3" type="ORF">PG993_006279</name>
</gene>
<dbReference type="EMBL" id="JAQQWK010000005">
    <property type="protein sequence ID" value="KAK8041756.1"/>
    <property type="molecule type" value="Genomic_DNA"/>
</dbReference>
<evidence type="ECO:0000313" key="4">
    <source>
        <dbReference type="Proteomes" id="UP001444661"/>
    </source>
</evidence>
<evidence type="ECO:0000256" key="2">
    <source>
        <dbReference type="SAM" id="Phobius"/>
    </source>
</evidence>
<dbReference type="Proteomes" id="UP001444661">
    <property type="component" value="Unassembled WGS sequence"/>
</dbReference>
<comment type="caution">
    <text evidence="3">The sequence shown here is derived from an EMBL/GenBank/DDBJ whole genome shotgun (WGS) entry which is preliminary data.</text>
</comment>
<feature type="region of interest" description="Disordered" evidence="1">
    <location>
        <begin position="32"/>
        <end position="54"/>
    </location>
</feature>
<accession>A0ABR1T599</accession>
<reference evidence="3 4" key="1">
    <citation type="submission" date="2023-01" db="EMBL/GenBank/DDBJ databases">
        <title>Analysis of 21 Apiospora genomes using comparative genomics revels a genus with tremendous synthesis potential of carbohydrate active enzymes and secondary metabolites.</title>
        <authorList>
            <person name="Sorensen T."/>
        </authorList>
    </citation>
    <scope>NUCLEOTIDE SEQUENCE [LARGE SCALE GENOMIC DNA]</scope>
    <source>
        <strain evidence="3 4">CBS 33761</strain>
    </source>
</reference>